<accession>A0A914ZJT9</accession>
<feature type="chain" id="PRO_5037826481" evidence="2">
    <location>
        <begin position="35"/>
        <end position="120"/>
    </location>
</feature>
<reference evidence="4" key="1">
    <citation type="submission" date="2022-11" db="UniProtKB">
        <authorList>
            <consortium name="WormBaseParasite"/>
        </authorList>
    </citation>
    <scope>IDENTIFICATION</scope>
</reference>
<proteinExistence type="predicted"/>
<keyword evidence="3" id="KW-1185">Reference proteome</keyword>
<organism evidence="3 4">
    <name type="scientific">Parascaris univalens</name>
    <name type="common">Nematode worm</name>
    <dbReference type="NCBI Taxonomy" id="6257"/>
    <lineage>
        <taxon>Eukaryota</taxon>
        <taxon>Metazoa</taxon>
        <taxon>Ecdysozoa</taxon>
        <taxon>Nematoda</taxon>
        <taxon>Chromadorea</taxon>
        <taxon>Rhabditida</taxon>
        <taxon>Spirurina</taxon>
        <taxon>Ascaridomorpha</taxon>
        <taxon>Ascaridoidea</taxon>
        <taxon>Ascarididae</taxon>
        <taxon>Parascaris</taxon>
    </lineage>
</organism>
<dbReference type="AlphaFoldDB" id="A0A914ZJT9"/>
<keyword evidence="2" id="KW-0732">Signal</keyword>
<protein>
    <submittedName>
        <fullName evidence="4">Uncharacterized protein</fullName>
    </submittedName>
</protein>
<feature type="signal peptide" evidence="2">
    <location>
        <begin position="1"/>
        <end position="34"/>
    </location>
</feature>
<sequence>FIVQWRRSVIGMAAKRALLATLLLVLATVSPLRAKSFSAREPVFVIRDLQMDVPMDTYLYGVNPDRLKEFIQNEYEVAMNEPFLDESSTKEKGTAKRDTHSGPPKRNYIVRTRFTMEEVL</sequence>
<feature type="region of interest" description="Disordered" evidence="1">
    <location>
        <begin position="82"/>
        <end position="107"/>
    </location>
</feature>
<name>A0A914ZJT9_PARUN</name>
<dbReference type="Proteomes" id="UP000887569">
    <property type="component" value="Unplaced"/>
</dbReference>
<dbReference type="WBParaSite" id="PgB05_g154_t01">
    <property type="protein sequence ID" value="PgB05_g154_t01"/>
    <property type="gene ID" value="PgB05_g154"/>
</dbReference>
<evidence type="ECO:0000313" key="4">
    <source>
        <dbReference type="WBParaSite" id="PgB05_g154_t01"/>
    </source>
</evidence>
<feature type="compositionally biased region" description="Basic and acidic residues" evidence="1">
    <location>
        <begin position="87"/>
        <end position="100"/>
    </location>
</feature>
<evidence type="ECO:0000256" key="1">
    <source>
        <dbReference type="SAM" id="MobiDB-lite"/>
    </source>
</evidence>
<evidence type="ECO:0000313" key="3">
    <source>
        <dbReference type="Proteomes" id="UP000887569"/>
    </source>
</evidence>
<evidence type="ECO:0000256" key="2">
    <source>
        <dbReference type="SAM" id="SignalP"/>
    </source>
</evidence>